<proteinExistence type="predicted"/>
<name>A0AAV4KAZ5_9DEIO</name>
<reference evidence="1" key="2">
    <citation type="journal article" date="2014" name="Int. J. Syst. Evol. Microbiol.">
        <title>Complete genome sequence of Corynebacterium casei LMG S-19264T (=DSM 44701T), isolated from a smear-ripened cheese.</title>
        <authorList>
            <consortium name="US DOE Joint Genome Institute (JGI-PGF)"/>
            <person name="Walter F."/>
            <person name="Albersmeier A."/>
            <person name="Kalinowski J."/>
            <person name="Ruckert C."/>
        </authorList>
    </citation>
    <scope>NUCLEOTIDE SEQUENCE</scope>
    <source>
        <strain evidence="1">CGMCC 1.8885</strain>
    </source>
</reference>
<dbReference type="AlphaFoldDB" id="A0AAV4KAZ5"/>
<dbReference type="Proteomes" id="UP000630135">
    <property type="component" value="Unassembled WGS sequence"/>
</dbReference>
<accession>A0AAV4KAZ5</accession>
<reference evidence="2" key="1">
    <citation type="journal article" date="2014" name="Int. J. Syst. Evol. Microbiol.">
        <title>Complete genome of a new Firmicutes species belonging to the dominant human colonic microbiota ('Ruminococcus bicirculans') reveals two chromosomes and a selective capacity to utilize plant glucans.</title>
        <authorList>
            <consortium name="NISC Comparative Sequencing Program"/>
            <person name="Wegmann U."/>
            <person name="Louis P."/>
            <person name="Goesmann A."/>
            <person name="Henrissat B."/>
            <person name="Duncan S.H."/>
            <person name="Flint H.J."/>
        </authorList>
    </citation>
    <scope>NUCLEOTIDE SEQUENCE</scope>
    <source>
        <strain evidence="2">CGMCC 1.8884</strain>
    </source>
</reference>
<evidence type="ECO:0000313" key="3">
    <source>
        <dbReference type="Proteomes" id="UP000630135"/>
    </source>
</evidence>
<gene>
    <name evidence="2" type="ORF">GCM10008021_29050</name>
    <name evidence="1" type="ORF">GCM10010914_30040</name>
</gene>
<sequence>MVQVRVREDHRCGWMLTQQTELRQGGVAEGAGARASVDQQVAFLQEVQVTAGTDLIGASQAIQTPDSCDQSGR</sequence>
<evidence type="ECO:0000313" key="4">
    <source>
        <dbReference type="Proteomes" id="UP000652720"/>
    </source>
</evidence>
<protein>
    <submittedName>
        <fullName evidence="1">Uncharacterized protein</fullName>
    </submittedName>
</protein>
<reference evidence="1" key="4">
    <citation type="submission" date="2023-08" db="EMBL/GenBank/DDBJ databases">
        <authorList>
            <person name="Sun Q."/>
            <person name="Zhou Y."/>
        </authorList>
    </citation>
    <scope>NUCLEOTIDE SEQUENCE</scope>
    <source>
        <strain evidence="2">CGMCC 1.8884</strain>
        <strain evidence="1">CGMCC 1.8885</strain>
    </source>
</reference>
<keyword evidence="3" id="KW-1185">Reference proteome</keyword>
<dbReference type="Proteomes" id="UP000652720">
    <property type="component" value="Unassembled WGS sequence"/>
</dbReference>
<evidence type="ECO:0000313" key="1">
    <source>
        <dbReference type="EMBL" id="GGI93415.1"/>
    </source>
</evidence>
<evidence type="ECO:0000313" key="2">
    <source>
        <dbReference type="EMBL" id="GGP31254.1"/>
    </source>
</evidence>
<organism evidence="1 4">
    <name type="scientific">Deinococcus wulumuqiensis</name>
    <dbReference type="NCBI Taxonomy" id="980427"/>
    <lineage>
        <taxon>Bacteria</taxon>
        <taxon>Thermotogati</taxon>
        <taxon>Deinococcota</taxon>
        <taxon>Deinococci</taxon>
        <taxon>Deinococcales</taxon>
        <taxon>Deinococcaceae</taxon>
        <taxon>Deinococcus</taxon>
    </lineage>
</organism>
<reference evidence="3" key="3">
    <citation type="journal article" date="2019" name="Int. J. Syst. Evol. Microbiol.">
        <title>The Global Catalogue of Microorganisms (GCM) 10K type strain sequencing project: providing services to taxonomists for standard genome sequencing and annotation.</title>
        <authorList>
            <consortium name="The Broad Institute Genomics Platform"/>
            <consortium name="The Broad Institute Genome Sequencing Center for Infectious Disease"/>
            <person name="Wu L."/>
            <person name="Ma J."/>
        </authorList>
    </citation>
    <scope>NUCLEOTIDE SEQUENCE [LARGE SCALE GENOMIC DNA]</scope>
    <source>
        <strain evidence="3">CGMCC 1.8884</strain>
    </source>
</reference>
<dbReference type="EMBL" id="BMLZ01000060">
    <property type="protein sequence ID" value="GGP31254.1"/>
    <property type="molecule type" value="Genomic_DNA"/>
</dbReference>
<comment type="caution">
    <text evidence="1">The sequence shown here is derived from an EMBL/GenBank/DDBJ whole genome shotgun (WGS) entry which is preliminary data.</text>
</comment>
<dbReference type="EMBL" id="BMMA01000052">
    <property type="protein sequence ID" value="GGI93415.1"/>
    <property type="molecule type" value="Genomic_DNA"/>
</dbReference>